<keyword evidence="4 10" id="KW-0812">Transmembrane</keyword>
<evidence type="ECO:0000313" key="11">
    <source>
        <dbReference type="EMBL" id="QMS80318.1"/>
    </source>
</evidence>
<dbReference type="GO" id="GO:0004984">
    <property type="term" value="F:olfactory receptor activity"/>
    <property type="evidence" value="ECO:0007669"/>
    <property type="project" value="InterPro"/>
</dbReference>
<comment type="subcellular location">
    <subcellularLocation>
        <location evidence="1 10">Cell membrane</location>
        <topology evidence="1 10">Multi-pass membrane protein</topology>
    </subcellularLocation>
</comment>
<evidence type="ECO:0000256" key="2">
    <source>
        <dbReference type="ARBA" id="ARBA00022475"/>
    </source>
</evidence>
<evidence type="ECO:0000256" key="7">
    <source>
        <dbReference type="ARBA" id="ARBA00023136"/>
    </source>
</evidence>
<feature type="transmembrane region" description="Helical" evidence="10">
    <location>
        <begin position="262"/>
        <end position="288"/>
    </location>
</feature>
<evidence type="ECO:0000256" key="10">
    <source>
        <dbReference type="RuleBase" id="RU351113"/>
    </source>
</evidence>
<keyword evidence="3 10" id="KW-0716">Sensory transduction</keyword>
<dbReference type="GO" id="GO:0005549">
    <property type="term" value="F:odorant binding"/>
    <property type="evidence" value="ECO:0007669"/>
    <property type="project" value="InterPro"/>
</dbReference>
<keyword evidence="5 10" id="KW-0552">Olfaction</keyword>
<dbReference type="EMBL" id="MN515170">
    <property type="protein sequence ID" value="QMS80318.1"/>
    <property type="molecule type" value="mRNA"/>
</dbReference>
<reference evidence="11" key="1">
    <citation type="submission" date="2019-09" db="EMBL/GenBank/DDBJ databases">
        <authorList>
            <person name="Yang H."/>
        </authorList>
    </citation>
    <scope>NUCLEOTIDE SEQUENCE</scope>
</reference>
<evidence type="ECO:0000256" key="5">
    <source>
        <dbReference type="ARBA" id="ARBA00022725"/>
    </source>
</evidence>
<comment type="similarity">
    <text evidence="10">Belongs to the insect chemoreceptor superfamily. Heteromeric odorant receptor channel (TC 1.A.69) family.</text>
</comment>
<feature type="transmembrane region" description="Helical" evidence="10">
    <location>
        <begin position="12"/>
        <end position="28"/>
    </location>
</feature>
<evidence type="ECO:0000256" key="3">
    <source>
        <dbReference type="ARBA" id="ARBA00022606"/>
    </source>
</evidence>
<feature type="transmembrane region" description="Helical" evidence="10">
    <location>
        <begin position="130"/>
        <end position="150"/>
    </location>
</feature>
<keyword evidence="2" id="KW-1003">Cell membrane</keyword>
<dbReference type="PANTHER" id="PTHR21137">
    <property type="entry name" value="ODORANT RECEPTOR"/>
    <property type="match status" value="1"/>
</dbReference>
<accession>A0A7G4KBT2</accession>
<evidence type="ECO:0000256" key="8">
    <source>
        <dbReference type="ARBA" id="ARBA00023170"/>
    </source>
</evidence>
<dbReference type="GO" id="GO:0007165">
    <property type="term" value="P:signal transduction"/>
    <property type="evidence" value="ECO:0007669"/>
    <property type="project" value="UniProtKB-KW"/>
</dbReference>
<keyword evidence="7 10" id="KW-0472">Membrane</keyword>
<evidence type="ECO:0000256" key="6">
    <source>
        <dbReference type="ARBA" id="ARBA00022989"/>
    </source>
</evidence>
<proteinExistence type="evidence at transcript level"/>
<keyword evidence="6 10" id="KW-1133">Transmembrane helix</keyword>
<name>A0A7G4KBT2_9NEOP</name>
<feature type="transmembrane region" description="Helical" evidence="10">
    <location>
        <begin position="300"/>
        <end position="319"/>
    </location>
</feature>
<dbReference type="GO" id="GO:0005886">
    <property type="term" value="C:plasma membrane"/>
    <property type="evidence" value="ECO:0007669"/>
    <property type="project" value="UniProtKB-SubCell"/>
</dbReference>
<keyword evidence="8 10" id="KW-0675">Receptor</keyword>
<comment type="caution">
    <text evidence="10">Lacks conserved residue(s) required for the propagation of feature annotation.</text>
</comment>
<evidence type="ECO:0000256" key="1">
    <source>
        <dbReference type="ARBA" id="ARBA00004651"/>
    </source>
</evidence>
<gene>
    <name evidence="11" type="primary">OR4</name>
</gene>
<feature type="transmembrane region" description="Helical" evidence="10">
    <location>
        <begin position="190"/>
        <end position="215"/>
    </location>
</feature>
<dbReference type="Pfam" id="PF02949">
    <property type="entry name" value="7tm_6"/>
    <property type="match status" value="1"/>
</dbReference>
<protein>
    <recommendedName>
        <fullName evidence="10">Odorant receptor</fullName>
    </recommendedName>
</protein>
<dbReference type="InterPro" id="IPR004117">
    <property type="entry name" value="7tm6_olfct_rcpt"/>
</dbReference>
<dbReference type="AlphaFoldDB" id="A0A7G4KBT2"/>
<evidence type="ECO:0000256" key="4">
    <source>
        <dbReference type="ARBA" id="ARBA00022692"/>
    </source>
</evidence>
<evidence type="ECO:0000256" key="9">
    <source>
        <dbReference type="ARBA" id="ARBA00023224"/>
    </source>
</evidence>
<sequence>MGLTKIQQENKYHSIIMFVYICGLPHFWYKDVDWSPRKKNLLKFASKFINHIGNLFFITELLAYFTQKELDEQQFSFWFGCAFTHTMCISAIFSLVYHKKNIESLITRMIVTIPNIHHDEEVSEKMIKKCFLYVLTSISTLNLTVLFHGVKASKEYMNGGIFLPVITFWPKTSDLSTAATIGRFVAYIMWWIWVARVSGILTTAIILTICSSHLFNHLQTYFKKMSTIFEENLTIDQKQQKYEASMKVAFKMHHDILNHIEVLIDVCNVTYGGQILMNVSILTIMMFQLASLEHFSIVEILPHIMIMITVLTVTACYMWSLGDVTIESAELSNAIYMSGWENCQNDYSIKMRRLVMIAMTQTQKPLETKTLGLIPVSHESYVSIVKASYSIFSLIFYNNT</sequence>
<keyword evidence="9 10" id="KW-0807">Transducer</keyword>
<organism evidence="11">
    <name type="scientific">Histia rhodope</name>
    <dbReference type="NCBI Taxonomy" id="1453155"/>
    <lineage>
        <taxon>Eukaryota</taxon>
        <taxon>Metazoa</taxon>
        <taxon>Ecdysozoa</taxon>
        <taxon>Arthropoda</taxon>
        <taxon>Hexapoda</taxon>
        <taxon>Insecta</taxon>
        <taxon>Pterygota</taxon>
        <taxon>Neoptera</taxon>
        <taxon>Endopterygota</taxon>
        <taxon>Lepidoptera</taxon>
        <taxon>Glossata</taxon>
        <taxon>Ditrysia</taxon>
        <taxon>Zygaenoidea</taxon>
        <taxon>Zygaenidae</taxon>
        <taxon>Chalcosiinae</taxon>
        <taxon>Histia</taxon>
    </lineage>
</organism>
<feature type="transmembrane region" description="Helical" evidence="10">
    <location>
        <begin position="77"/>
        <end position="98"/>
    </location>
</feature>
<dbReference type="PANTHER" id="PTHR21137:SF35">
    <property type="entry name" value="ODORANT RECEPTOR 19A-RELATED"/>
    <property type="match status" value="1"/>
</dbReference>